<dbReference type="InterPro" id="IPR040452">
    <property type="entry name" value="SfsA_C"/>
</dbReference>
<dbReference type="PANTHER" id="PTHR30545">
    <property type="entry name" value="SUGAR FERMENTATION STIMULATION PROTEIN A"/>
    <property type="match status" value="1"/>
</dbReference>
<dbReference type="HAMAP" id="MF_00095">
    <property type="entry name" value="SfsA"/>
    <property type="match status" value="1"/>
</dbReference>
<dbReference type="KEGG" id="cmah:C1I91_26025"/>
<dbReference type="CDD" id="cd22359">
    <property type="entry name" value="SfsA-like_bacterial"/>
    <property type="match status" value="1"/>
</dbReference>
<dbReference type="InterPro" id="IPR005224">
    <property type="entry name" value="SfsA"/>
</dbReference>
<dbReference type="Gene3D" id="2.40.50.580">
    <property type="match status" value="1"/>
</dbReference>
<dbReference type="Gene3D" id="3.40.1350.60">
    <property type="match status" value="1"/>
</dbReference>
<name>A0A3R5QXW9_9CLOT</name>
<reference evidence="4 5" key="1">
    <citation type="submission" date="2018-01" db="EMBL/GenBank/DDBJ databases">
        <title>Genome Sequencing and Assembly of Anaerobacter polyendosporus strain CT4.</title>
        <authorList>
            <person name="Tachaapaikoon C."/>
            <person name="Sutheeworapong S."/>
            <person name="Jenjaroenpun P."/>
            <person name="Wongsurawat T."/>
            <person name="Nookeaw I."/>
            <person name="Cheawchanlertfa P."/>
            <person name="Kosugi A."/>
            <person name="Cheevadhanarak S."/>
            <person name="Ratanakhanokchai K."/>
        </authorList>
    </citation>
    <scope>NUCLEOTIDE SEQUENCE [LARGE SCALE GENOMIC DNA]</scope>
    <source>
        <strain evidence="4 5">CT4</strain>
    </source>
</reference>
<evidence type="ECO:0000313" key="4">
    <source>
        <dbReference type="EMBL" id="QAA34819.1"/>
    </source>
</evidence>
<evidence type="ECO:0000313" key="5">
    <source>
        <dbReference type="Proteomes" id="UP000286268"/>
    </source>
</evidence>
<accession>A0A3R5QXW9</accession>
<feature type="domain" description="SfsA N-terminal OB" evidence="3">
    <location>
        <begin position="13"/>
        <end position="78"/>
    </location>
</feature>
<comment type="similarity">
    <text evidence="1">Belongs to the SfsA family.</text>
</comment>
<evidence type="ECO:0000259" key="3">
    <source>
        <dbReference type="Pfam" id="PF17746"/>
    </source>
</evidence>
<dbReference type="OrthoDB" id="9802365at2"/>
<protein>
    <recommendedName>
        <fullName evidence="1">Sugar fermentation stimulation protein homolog</fullName>
    </recommendedName>
</protein>
<feature type="domain" description="Sugar fermentation stimulation protein C-terminal" evidence="2">
    <location>
        <begin position="82"/>
        <end position="218"/>
    </location>
</feature>
<dbReference type="GO" id="GO:0003677">
    <property type="term" value="F:DNA binding"/>
    <property type="evidence" value="ECO:0007669"/>
    <property type="project" value="InterPro"/>
</dbReference>
<sequence>MKIIKPVLEATFIRRPNRFQGYILLDNEEMMVHVPNTGRCKEILIPGTTVILRKEDAPGRKTKYDLISAYKGDKLISIDSHIPNKVVEEALINRKIPSLIRYTKIMREKTFGNSRFDFKLSDEQENEYYLEVKGVTLESNGIASFPDAPTERGRKHLLELVEAKKQGKGAGVIFLIQIDDIKAFTPHDETDPEFGAALRYASNNGVDVFAYCSEVTKDSITLKKEVQVIL</sequence>
<dbReference type="AlphaFoldDB" id="A0A3R5QXW9"/>
<dbReference type="Pfam" id="PF17746">
    <property type="entry name" value="SfsA_N"/>
    <property type="match status" value="1"/>
</dbReference>
<gene>
    <name evidence="1" type="primary">sfsA</name>
    <name evidence="4" type="ORF">C1I91_26025</name>
</gene>
<proteinExistence type="inferred from homology"/>
<dbReference type="RefSeq" id="WP_128215530.1">
    <property type="nucleotide sequence ID" value="NZ_CP025746.1"/>
</dbReference>
<dbReference type="InterPro" id="IPR041465">
    <property type="entry name" value="SfsA_N"/>
</dbReference>
<dbReference type="NCBIfam" id="TIGR00230">
    <property type="entry name" value="sfsA"/>
    <property type="match status" value="1"/>
</dbReference>
<dbReference type="EMBL" id="CP025746">
    <property type="protein sequence ID" value="QAA34819.1"/>
    <property type="molecule type" value="Genomic_DNA"/>
</dbReference>
<dbReference type="Pfam" id="PF03749">
    <property type="entry name" value="SfsA"/>
    <property type="match status" value="1"/>
</dbReference>
<dbReference type="FunFam" id="2.40.50.580:FF:000002">
    <property type="entry name" value="Sugar fermentation stimulation protein homolog"/>
    <property type="match status" value="1"/>
</dbReference>
<dbReference type="PANTHER" id="PTHR30545:SF2">
    <property type="entry name" value="SUGAR FERMENTATION STIMULATION PROTEIN A"/>
    <property type="match status" value="1"/>
</dbReference>
<keyword evidence="5" id="KW-1185">Reference proteome</keyword>
<organism evidence="4 5">
    <name type="scientific">Clostridium manihotivorum</name>
    <dbReference type="NCBI Taxonomy" id="2320868"/>
    <lineage>
        <taxon>Bacteria</taxon>
        <taxon>Bacillati</taxon>
        <taxon>Bacillota</taxon>
        <taxon>Clostridia</taxon>
        <taxon>Eubacteriales</taxon>
        <taxon>Clostridiaceae</taxon>
        <taxon>Clostridium</taxon>
    </lineage>
</organism>
<evidence type="ECO:0000259" key="2">
    <source>
        <dbReference type="Pfam" id="PF03749"/>
    </source>
</evidence>
<dbReference type="Proteomes" id="UP000286268">
    <property type="component" value="Chromosome"/>
</dbReference>
<evidence type="ECO:0000256" key="1">
    <source>
        <dbReference type="HAMAP-Rule" id="MF_00095"/>
    </source>
</evidence>